<feature type="non-terminal residue" evidence="2">
    <location>
        <position position="1"/>
    </location>
</feature>
<comment type="caution">
    <text evidence="2">The sequence shown here is derived from an EMBL/GenBank/DDBJ whole genome shotgun (WGS) entry which is preliminary data.</text>
</comment>
<feature type="region of interest" description="Disordered" evidence="1">
    <location>
        <begin position="54"/>
        <end position="87"/>
    </location>
</feature>
<evidence type="ECO:0000256" key="1">
    <source>
        <dbReference type="SAM" id="MobiDB-lite"/>
    </source>
</evidence>
<feature type="compositionally biased region" description="Basic residues" evidence="1">
    <location>
        <begin position="77"/>
        <end position="87"/>
    </location>
</feature>
<protein>
    <submittedName>
        <fullName evidence="2">Uncharacterized protein</fullName>
    </submittedName>
</protein>
<sequence>MLARKLKLTAQCYGRAMFASNEQFLPQNPENYRLHAGRHCGRAAAVRGRRVCTGHGARGGRAGAAGRAAHPGVPLHAQRHPYRPGAA</sequence>
<dbReference type="AlphaFoldDB" id="A0A699X689"/>
<proteinExistence type="predicted"/>
<gene>
    <name evidence="2" type="ORF">Tci_924650</name>
</gene>
<organism evidence="2">
    <name type="scientific">Tanacetum cinerariifolium</name>
    <name type="common">Dalmatian daisy</name>
    <name type="synonym">Chrysanthemum cinerariifolium</name>
    <dbReference type="NCBI Taxonomy" id="118510"/>
    <lineage>
        <taxon>Eukaryota</taxon>
        <taxon>Viridiplantae</taxon>
        <taxon>Streptophyta</taxon>
        <taxon>Embryophyta</taxon>
        <taxon>Tracheophyta</taxon>
        <taxon>Spermatophyta</taxon>
        <taxon>Magnoliopsida</taxon>
        <taxon>eudicotyledons</taxon>
        <taxon>Gunneridae</taxon>
        <taxon>Pentapetalae</taxon>
        <taxon>asterids</taxon>
        <taxon>campanulids</taxon>
        <taxon>Asterales</taxon>
        <taxon>Asteraceae</taxon>
        <taxon>Asteroideae</taxon>
        <taxon>Anthemideae</taxon>
        <taxon>Anthemidinae</taxon>
        <taxon>Tanacetum</taxon>
    </lineage>
</organism>
<name>A0A699X689_TANCI</name>
<evidence type="ECO:0000313" key="2">
    <source>
        <dbReference type="EMBL" id="GFD52681.1"/>
    </source>
</evidence>
<feature type="non-terminal residue" evidence="2">
    <location>
        <position position="87"/>
    </location>
</feature>
<reference evidence="2" key="1">
    <citation type="journal article" date="2019" name="Sci. Rep.">
        <title>Draft genome of Tanacetum cinerariifolium, the natural source of mosquito coil.</title>
        <authorList>
            <person name="Yamashiro T."/>
            <person name="Shiraishi A."/>
            <person name="Satake H."/>
            <person name="Nakayama K."/>
        </authorList>
    </citation>
    <scope>NUCLEOTIDE SEQUENCE</scope>
</reference>
<accession>A0A699X689</accession>
<dbReference type="EMBL" id="BKCJ011785128">
    <property type="protein sequence ID" value="GFD52681.1"/>
    <property type="molecule type" value="Genomic_DNA"/>
</dbReference>